<reference evidence="1 2" key="1">
    <citation type="submission" date="2023-07" db="EMBL/GenBank/DDBJ databases">
        <title>Genomic Encyclopedia of Type Strains, Phase IV (KMG-IV): sequencing the most valuable type-strain genomes for metagenomic binning, comparative biology and taxonomic classification.</title>
        <authorList>
            <person name="Goeker M."/>
        </authorList>
    </citation>
    <scope>NUCLEOTIDE SEQUENCE [LARGE SCALE GENOMIC DNA]</scope>
    <source>
        <strain evidence="1 2">DSM 100301</strain>
    </source>
</reference>
<evidence type="ECO:0008006" key="3">
    <source>
        <dbReference type="Google" id="ProtNLM"/>
    </source>
</evidence>
<proteinExistence type="predicted"/>
<accession>A0ABU0IFS4</accession>
<dbReference type="RefSeq" id="WP_307159277.1">
    <property type="nucleotide sequence ID" value="NZ_JAUSWH010000012.1"/>
</dbReference>
<dbReference type="Proteomes" id="UP001235269">
    <property type="component" value="Unassembled WGS sequence"/>
</dbReference>
<gene>
    <name evidence="1" type="ORF">QO005_003441</name>
</gene>
<dbReference type="EMBL" id="JAUSWH010000012">
    <property type="protein sequence ID" value="MDQ0457094.1"/>
    <property type="molecule type" value="Genomic_DNA"/>
</dbReference>
<keyword evidence="2" id="KW-1185">Reference proteome</keyword>
<comment type="caution">
    <text evidence="1">The sequence shown here is derived from an EMBL/GenBank/DDBJ whole genome shotgun (WGS) entry which is preliminary data.</text>
</comment>
<protein>
    <recommendedName>
        <fullName evidence="3">Formate dehydrogenase</fullName>
    </recommendedName>
</protein>
<sequence>MSAIAVEADDFMDLAGQIATRDARLSGLQAGILAASALGIAHDSRSFSRLLGVEHALVLRELTALEALGLIRITRRDMRTLRRYFEQTEATTDILPA</sequence>
<evidence type="ECO:0000313" key="2">
    <source>
        <dbReference type="Proteomes" id="UP001235269"/>
    </source>
</evidence>
<organism evidence="1 2">
    <name type="scientific">Rhizobium paknamense</name>
    <dbReference type="NCBI Taxonomy" id="1206817"/>
    <lineage>
        <taxon>Bacteria</taxon>
        <taxon>Pseudomonadati</taxon>
        <taxon>Pseudomonadota</taxon>
        <taxon>Alphaproteobacteria</taxon>
        <taxon>Hyphomicrobiales</taxon>
        <taxon>Rhizobiaceae</taxon>
        <taxon>Rhizobium/Agrobacterium group</taxon>
        <taxon>Rhizobium</taxon>
    </lineage>
</organism>
<evidence type="ECO:0000313" key="1">
    <source>
        <dbReference type="EMBL" id="MDQ0457094.1"/>
    </source>
</evidence>
<name>A0ABU0IFS4_9HYPH</name>